<dbReference type="InterPro" id="IPR024768">
    <property type="entry name" value="Marf1"/>
</dbReference>
<dbReference type="Proteomes" id="UP000305948">
    <property type="component" value="Unassembled WGS sequence"/>
</dbReference>
<dbReference type="Pfam" id="PF01936">
    <property type="entry name" value="NYN"/>
    <property type="match status" value="1"/>
</dbReference>
<dbReference type="PANTHER" id="PTHR14379:SF3">
    <property type="entry name" value="MEIOSIS REGULATOR AND MRNA STABILITY FACTOR 1"/>
    <property type="match status" value="1"/>
</dbReference>
<dbReference type="Gene3D" id="3.40.50.1010">
    <property type="entry name" value="5'-nuclease"/>
    <property type="match status" value="1"/>
</dbReference>
<protein>
    <recommendedName>
        <fullName evidence="2">NYN domain-containing protein</fullName>
    </recommendedName>
</protein>
<reference evidence="3 4" key="1">
    <citation type="journal article" date="2019" name="Nat. Ecol. Evol.">
        <title>Megaphylogeny resolves global patterns of mushroom evolution.</title>
        <authorList>
            <person name="Varga T."/>
            <person name="Krizsan K."/>
            <person name="Foldi C."/>
            <person name="Dima B."/>
            <person name="Sanchez-Garcia M."/>
            <person name="Sanchez-Ramirez S."/>
            <person name="Szollosi G.J."/>
            <person name="Szarkandi J.G."/>
            <person name="Papp V."/>
            <person name="Albert L."/>
            <person name="Andreopoulos W."/>
            <person name="Angelini C."/>
            <person name="Antonin V."/>
            <person name="Barry K.W."/>
            <person name="Bougher N.L."/>
            <person name="Buchanan P."/>
            <person name="Buyck B."/>
            <person name="Bense V."/>
            <person name="Catcheside P."/>
            <person name="Chovatia M."/>
            <person name="Cooper J."/>
            <person name="Damon W."/>
            <person name="Desjardin D."/>
            <person name="Finy P."/>
            <person name="Geml J."/>
            <person name="Haridas S."/>
            <person name="Hughes K."/>
            <person name="Justo A."/>
            <person name="Karasinski D."/>
            <person name="Kautmanova I."/>
            <person name="Kiss B."/>
            <person name="Kocsube S."/>
            <person name="Kotiranta H."/>
            <person name="LaButti K.M."/>
            <person name="Lechner B.E."/>
            <person name="Liimatainen K."/>
            <person name="Lipzen A."/>
            <person name="Lukacs Z."/>
            <person name="Mihaltcheva S."/>
            <person name="Morgado L.N."/>
            <person name="Niskanen T."/>
            <person name="Noordeloos M.E."/>
            <person name="Ohm R.A."/>
            <person name="Ortiz-Santana B."/>
            <person name="Ovrebo C."/>
            <person name="Racz N."/>
            <person name="Riley R."/>
            <person name="Savchenko A."/>
            <person name="Shiryaev A."/>
            <person name="Soop K."/>
            <person name="Spirin V."/>
            <person name="Szebenyi C."/>
            <person name="Tomsovsky M."/>
            <person name="Tulloss R.E."/>
            <person name="Uehling J."/>
            <person name="Grigoriev I.V."/>
            <person name="Vagvolgyi C."/>
            <person name="Papp T."/>
            <person name="Martin F.M."/>
            <person name="Miettinen O."/>
            <person name="Hibbett D.S."/>
            <person name="Nagy L.G."/>
        </authorList>
    </citation>
    <scope>NUCLEOTIDE SEQUENCE [LARGE SCALE GENOMIC DNA]</scope>
    <source>
        <strain evidence="3 4">OMC1185</strain>
    </source>
</reference>
<dbReference type="GO" id="GO:1905762">
    <property type="term" value="F:CCR4-NOT complex binding"/>
    <property type="evidence" value="ECO:0007669"/>
    <property type="project" value="TreeGrafter"/>
</dbReference>
<gene>
    <name evidence="3" type="ORF">OE88DRAFT_1724762</name>
</gene>
<feature type="region of interest" description="Disordered" evidence="1">
    <location>
        <begin position="627"/>
        <end position="650"/>
    </location>
</feature>
<evidence type="ECO:0000313" key="4">
    <source>
        <dbReference type="Proteomes" id="UP000305948"/>
    </source>
</evidence>
<name>A0A5C3N9C8_9AGAM</name>
<dbReference type="PANTHER" id="PTHR14379">
    <property type="entry name" value="LIMKAIN B LKAP"/>
    <property type="match status" value="1"/>
</dbReference>
<dbReference type="STRING" id="5364.A0A5C3N9C8"/>
<feature type="domain" description="NYN" evidence="2">
    <location>
        <begin position="6"/>
        <end position="132"/>
    </location>
</feature>
<keyword evidence="4" id="KW-1185">Reference proteome</keyword>
<dbReference type="InterPro" id="IPR021139">
    <property type="entry name" value="NYN"/>
</dbReference>
<proteinExistence type="predicted"/>
<dbReference type="GO" id="GO:0004540">
    <property type="term" value="F:RNA nuclease activity"/>
    <property type="evidence" value="ECO:0007669"/>
    <property type="project" value="InterPro"/>
</dbReference>
<dbReference type="OrthoDB" id="549353at2759"/>
<evidence type="ECO:0000313" key="3">
    <source>
        <dbReference type="EMBL" id="TFK53046.1"/>
    </source>
</evidence>
<organism evidence="3 4">
    <name type="scientific">Heliocybe sulcata</name>
    <dbReference type="NCBI Taxonomy" id="5364"/>
    <lineage>
        <taxon>Eukaryota</taxon>
        <taxon>Fungi</taxon>
        <taxon>Dikarya</taxon>
        <taxon>Basidiomycota</taxon>
        <taxon>Agaricomycotina</taxon>
        <taxon>Agaricomycetes</taxon>
        <taxon>Gloeophyllales</taxon>
        <taxon>Gloeophyllaceae</taxon>
        <taxon>Heliocybe</taxon>
    </lineage>
</organism>
<evidence type="ECO:0000259" key="2">
    <source>
        <dbReference type="Pfam" id="PF01936"/>
    </source>
</evidence>
<sequence>MGLGDRVAVFWDYTNCPLSAEGNGPVAVSCIRDVARQFGRVTAFRAYSDMADLSRSTSPKFRSQLQAAGISLIHNPGDGTSEPLEHMMIVDMLVHAFDSREPITIFAISGCGKLSYALSVLRLRAHQVVLVVPTLCDPSILLAADVVFEWERDILAECRSQVLQPPVRTFKPRVAEVRRDSGELLASEPVAVESSTALPETFAPFPRKTSAQLDSTEEHNQTHLTDGRELLDRLRWAMFPWVLYEDITSPLTPDCSQAEVPMPDGQANLIGCHADVAAPPFPPSTVPSSPQIISPSSIASIISGVVSQAMSPAARLAPIQDVDEELSTTSESIASDELRCPSRALTAAEDRICGSPRGTEPGAESMSFSARSGELDWIINSLPTPPDSTPETSTGMGTGYLDSHAQAAPHSSGKQLVHSPSPIMMLGSGLPTAPWPLIETESSAIISQSRTTPVPLPSITTITPPSFWFDTAAIPHDSALTNFKSPKTVLTRAPSSPLTHSIPALPELPACATTPIDSQAVAATANASSVDERDHVDLVAGNGNENTLGAVDAQMNSDGHAFDGDDVLNDLDMHDSSEAAREALLADAPVTDVRPSQAEGAALPGTSANAPLALSADVTGLSEAQPVEVRNGEAESDVPPPGLTKAQRKRWRKNRAAVIMSRVTTANSPSANVTPLISPPMPVPVTPKPVPSVAQPPVPPTCVPTTGHPQLPDKFKSLAHALDDARRRGNGLKTPKQVRDLVWESSDISRVAGTTSFEAYVEMAVQFGIVVQVFGKRYLALAKAWHGKV</sequence>
<dbReference type="AlphaFoldDB" id="A0A5C3N9C8"/>
<dbReference type="GO" id="GO:0005777">
    <property type="term" value="C:peroxisome"/>
    <property type="evidence" value="ECO:0007669"/>
    <property type="project" value="InterPro"/>
</dbReference>
<dbReference type="CDD" id="cd10910">
    <property type="entry name" value="PIN_limkain_b1_N_like"/>
    <property type="match status" value="1"/>
</dbReference>
<dbReference type="GO" id="GO:0010468">
    <property type="term" value="P:regulation of gene expression"/>
    <property type="evidence" value="ECO:0007669"/>
    <property type="project" value="InterPro"/>
</dbReference>
<accession>A0A5C3N9C8</accession>
<dbReference type="EMBL" id="ML213508">
    <property type="protein sequence ID" value="TFK53046.1"/>
    <property type="molecule type" value="Genomic_DNA"/>
</dbReference>
<evidence type="ECO:0000256" key="1">
    <source>
        <dbReference type="SAM" id="MobiDB-lite"/>
    </source>
</evidence>